<dbReference type="KEGG" id="tca:655282"/>
<feature type="active site" description="Proton acceptor" evidence="10">
    <location>
        <position position="161"/>
    </location>
</feature>
<gene>
    <name evidence="13" type="primary">AUGUSTUS-3.0.2_15179</name>
    <name evidence="13" type="ORF">TcasGA2_TC015179</name>
</gene>
<evidence type="ECO:0000313" key="13">
    <source>
        <dbReference type="EMBL" id="EFA05082.1"/>
    </source>
</evidence>
<dbReference type="NCBIfam" id="NF037959">
    <property type="entry name" value="MFS_SpdSyn"/>
    <property type="match status" value="1"/>
</dbReference>
<dbReference type="AlphaFoldDB" id="D2A5G2"/>
<dbReference type="HOGENOM" id="CLU_048199_1_0_1"/>
<dbReference type="FunFam" id="2.30.140.10:FF:000001">
    <property type="entry name" value="SPE3p Spermidine synthase"/>
    <property type="match status" value="1"/>
</dbReference>
<dbReference type="CDD" id="cd02440">
    <property type="entry name" value="AdoMet_MTases"/>
    <property type="match status" value="1"/>
</dbReference>
<keyword evidence="14" id="KW-1185">Reference proteome</keyword>
<dbReference type="OrthoDB" id="38125at2759"/>
<dbReference type="PANTHER" id="PTHR11558:SF11">
    <property type="entry name" value="SPERMIDINE SYNTHASE"/>
    <property type="match status" value="1"/>
</dbReference>
<dbReference type="NCBIfam" id="TIGR00417">
    <property type="entry name" value="speE"/>
    <property type="match status" value="1"/>
</dbReference>
<evidence type="ECO:0000313" key="14">
    <source>
        <dbReference type="Proteomes" id="UP000007266"/>
    </source>
</evidence>
<evidence type="ECO:0000256" key="5">
    <source>
        <dbReference type="ARBA" id="ARBA00022679"/>
    </source>
</evidence>
<evidence type="ECO:0000256" key="9">
    <source>
        <dbReference type="ARBA" id="ARBA00082964"/>
    </source>
</evidence>
<dbReference type="Proteomes" id="UP000007266">
    <property type="component" value="Linkage group 6"/>
</dbReference>
<evidence type="ECO:0000256" key="4">
    <source>
        <dbReference type="ARBA" id="ARBA00012455"/>
    </source>
</evidence>
<dbReference type="SUPFAM" id="SSF53335">
    <property type="entry name" value="S-adenosyl-L-methionine-dependent methyltransferases"/>
    <property type="match status" value="1"/>
</dbReference>
<sequence length="286" mass="31957">MDQIKNGWFSEINDLWPGQCMSLQVEEVLYHEKSDYQDVMVVKTKHHGRALILDGIIQCTEHDEFSYQEMISFLPLCAHPAPSNVLIVGGGDGGVARECHKHPLVKKIVQVEIDSKVVDASKRYLPFMATGFASDKLTLNICDGFKYMEQHKNAFDVIITDSSDPIGPAENLFTESYFKLLKGALKEGGVICSQNGTVWAGLDHVKQTMNHCKKFFDTVKYAVTSVPTYPSGQIGFVVAGGRSDLTVPQFRVGEKEVRELGLKYYNAEVHTAAFVLPNFVKKVLYE</sequence>
<comment type="subunit">
    <text evidence="3">Homodimer or homotetramer.</text>
</comment>
<dbReference type="InterPro" id="IPR029063">
    <property type="entry name" value="SAM-dependent_MTases_sf"/>
</dbReference>
<dbReference type="GO" id="GO:0005829">
    <property type="term" value="C:cytosol"/>
    <property type="evidence" value="ECO:0000318"/>
    <property type="project" value="GO_Central"/>
</dbReference>
<comment type="pathway">
    <text evidence="1">Amine and polyamine biosynthesis; spermidine biosynthesis; spermidine from putrescine: step 1/1.</text>
</comment>
<feature type="domain" description="PABS" evidence="12">
    <location>
        <begin position="6"/>
        <end position="241"/>
    </location>
</feature>
<dbReference type="EMBL" id="KQ971345">
    <property type="protein sequence ID" value="EFA05082.1"/>
    <property type="molecule type" value="Genomic_DNA"/>
</dbReference>
<evidence type="ECO:0000256" key="10">
    <source>
        <dbReference type="PROSITE-ProRule" id="PRU00354"/>
    </source>
</evidence>
<evidence type="ECO:0000256" key="2">
    <source>
        <dbReference type="ARBA" id="ARBA00007867"/>
    </source>
</evidence>
<dbReference type="FunFam" id="3.40.50.150:FF:000013">
    <property type="entry name" value="Spermidine synthase"/>
    <property type="match status" value="1"/>
</dbReference>
<dbReference type="OMA" id="FLYHEMM"/>
<dbReference type="PROSITE" id="PS01330">
    <property type="entry name" value="PABS_1"/>
    <property type="match status" value="1"/>
</dbReference>
<dbReference type="PANTHER" id="PTHR11558">
    <property type="entry name" value="SPERMIDINE/SPERMINE SYNTHASE"/>
    <property type="match status" value="1"/>
</dbReference>
<dbReference type="InterPro" id="IPR001045">
    <property type="entry name" value="Spermi_synthase"/>
</dbReference>
<dbReference type="PhylomeDB" id="D2A5G2"/>
<evidence type="ECO:0000256" key="6">
    <source>
        <dbReference type="ARBA" id="ARBA00049307"/>
    </source>
</evidence>
<dbReference type="STRING" id="7070.D2A5G2"/>
<dbReference type="InterPro" id="IPR037163">
    <property type="entry name" value="Spermidine_synt_N_sf"/>
</dbReference>
<dbReference type="InParanoid" id="D2A5G2"/>
<accession>D2A5G2</accession>
<evidence type="ECO:0000256" key="1">
    <source>
        <dbReference type="ARBA" id="ARBA00005123"/>
    </source>
</evidence>
<organism evidence="13 14">
    <name type="scientific">Tribolium castaneum</name>
    <name type="common">Red flour beetle</name>
    <dbReference type="NCBI Taxonomy" id="7070"/>
    <lineage>
        <taxon>Eukaryota</taxon>
        <taxon>Metazoa</taxon>
        <taxon>Ecdysozoa</taxon>
        <taxon>Arthropoda</taxon>
        <taxon>Hexapoda</taxon>
        <taxon>Insecta</taxon>
        <taxon>Pterygota</taxon>
        <taxon>Neoptera</taxon>
        <taxon>Endopterygota</taxon>
        <taxon>Coleoptera</taxon>
        <taxon>Polyphaga</taxon>
        <taxon>Cucujiformia</taxon>
        <taxon>Tenebrionidae</taxon>
        <taxon>Tenebrionidae incertae sedis</taxon>
        <taxon>Tribolium</taxon>
    </lineage>
</organism>
<comment type="catalytic activity">
    <reaction evidence="6">
        <text>S-adenosyl 3-(methylsulfanyl)propylamine + putrescine = S-methyl-5'-thioadenosine + spermidine + H(+)</text>
        <dbReference type="Rhea" id="RHEA:12721"/>
        <dbReference type="ChEBI" id="CHEBI:15378"/>
        <dbReference type="ChEBI" id="CHEBI:17509"/>
        <dbReference type="ChEBI" id="CHEBI:57443"/>
        <dbReference type="ChEBI" id="CHEBI:57834"/>
        <dbReference type="ChEBI" id="CHEBI:326268"/>
        <dbReference type="EC" id="2.5.1.16"/>
    </reaction>
</comment>
<reference evidence="13 14" key="2">
    <citation type="journal article" date="2010" name="Nucleic Acids Res.">
        <title>BeetleBase in 2010: revisions to provide comprehensive genomic information for Tribolium castaneum.</title>
        <authorList>
            <person name="Kim H.S."/>
            <person name="Murphy T."/>
            <person name="Xia J."/>
            <person name="Caragea D."/>
            <person name="Park Y."/>
            <person name="Beeman R.W."/>
            <person name="Lorenzen M.D."/>
            <person name="Butcher S."/>
            <person name="Manak J.R."/>
            <person name="Brown S.J."/>
        </authorList>
    </citation>
    <scope>GENOME REANNOTATION</scope>
    <source>
        <strain evidence="13 14">Georgia GA2</strain>
    </source>
</reference>
<dbReference type="PROSITE" id="PS51006">
    <property type="entry name" value="PABS_2"/>
    <property type="match status" value="1"/>
</dbReference>
<dbReference type="HAMAP" id="MF_00198">
    <property type="entry name" value="Spermidine_synth"/>
    <property type="match status" value="1"/>
</dbReference>
<keyword evidence="10" id="KW-0620">Polyamine biosynthesis</keyword>
<evidence type="ECO:0000256" key="11">
    <source>
        <dbReference type="RuleBase" id="RU003836"/>
    </source>
</evidence>
<evidence type="ECO:0000259" key="12">
    <source>
        <dbReference type="PROSITE" id="PS51006"/>
    </source>
</evidence>
<keyword evidence="5 10" id="KW-0808">Transferase</keyword>
<name>D2A5G2_TRICA</name>
<dbReference type="EC" id="2.5.1.16" evidence="4"/>
<dbReference type="Pfam" id="PF17284">
    <property type="entry name" value="Spermine_synt_N"/>
    <property type="match status" value="1"/>
</dbReference>
<reference evidence="13 14" key="1">
    <citation type="journal article" date="2008" name="Nature">
        <title>The genome of the model beetle and pest Tribolium castaneum.</title>
        <authorList>
            <consortium name="Tribolium Genome Sequencing Consortium"/>
            <person name="Richards S."/>
            <person name="Gibbs R.A."/>
            <person name="Weinstock G.M."/>
            <person name="Brown S.J."/>
            <person name="Denell R."/>
            <person name="Beeman R.W."/>
            <person name="Gibbs R."/>
            <person name="Beeman R.W."/>
            <person name="Brown S.J."/>
            <person name="Bucher G."/>
            <person name="Friedrich M."/>
            <person name="Grimmelikhuijzen C.J."/>
            <person name="Klingler M."/>
            <person name="Lorenzen M."/>
            <person name="Richards S."/>
            <person name="Roth S."/>
            <person name="Schroder R."/>
            <person name="Tautz D."/>
            <person name="Zdobnov E.M."/>
            <person name="Muzny D."/>
            <person name="Gibbs R.A."/>
            <person name="Weinstock G.M."/>
            <person name="Attaway T."/>
            <person name="Bell S."/>
            <person name="Buhay C.J."/>
            <person name="Chandrabose M.N."/>
            <person name="Chavez D."/>
            <person name="Clerk-Blankenburg K.P."/>
            <person name="Cree A."/>
            <person name="Dao M."/>
            <person name="Davis C."/>
            <person name="Chacko J."/>
            <person name="Dinh H."/>
            <person name="Dugan-Rocha S."/>
            <person name="Fowler G."/>
            <person name="Garner T.T."/>
            <person name="Garnes J."/>
            <person name="Gnirke A."/>
            <person name="Hawes A."/>
            <person name="Hernandez J."/>
            <person name="Hines S."/>
            <person name="Holder M."/>
            <person name="Hume J."/>
            <person name="Jhangiani S.N."/>
            <person name="Joshi V."/>
            <person name="Khan Z.M."/>
            <person name="Jackson L."/>
            <person name="Kovar C."/>
            <person name="Kowis A."/>
            <person name="Lee S."/>
            <person name="Lewis L.R."/>
            <person name="Margolis J."/>
            <person name="Morgan M."/>
            <person name="Nazareth L.V."/>
            <person name="Nguyen N."/>
            <person name="Okwuonu G."/>
            <person name="Parker D."/>
            <person name="Richards S."/>
            <person name="Ruiz S.J."/>
            <person name="Santibanez J."/>
            <person name="Savard J."/>
            <person name="Scherer S.E."/>
            <person name="Schneider B."/>
            <person name="Sodergren E."/>
            <person name="Tautz D."/>
            <person name="Vattahil S."/>
            <person name="Villasana D."/>
            <person name="White C.S."/>
            <person name="Wright R."/>
            <person name="Park Y."/>
            <person name="Beeman R.W."/>
            <person name="Lord J."/>
            <person name="Oppert B."/>
            <person name="Lorenzen M."/>
            <person name="Brown S."/>
            <person name="Wang L."/>
            <person name="Savard J."/>
            <person name="Tautz D."/>
            <person name="Richards S."/>
            <person name="Weinstock G."/>
            <person name="Gibbs R.A."/>
            <person name="Liu Y."/>
            <person name="Worley K."/>
            <person name="Weinstock G."/>
            <person name="Elsik C.G."/>
            <person name="Reese J.T."/>
            <person name="Elhaik E."/>
            <person name="Landan G."/>
            <person name="Graur D."/>
            <person name="Arensburger P."/>
            <person name="Atkinson P."/>
            <person name="Beeman R.W."/>
            <person name="Beidler J."/>
            <person name="Brown S.J."/>
            <person name="Demuth J.P."/>
            <person name="Drury D.W."/>
            <person name="Du Y.Z."/>
            <person name="Fujiwara H."/>
            <person name="Lorenzen M."/>
            <person name="Maselli V."/>
            <person name="Osanai M."/>
            <person name="Park Y."/>
            <person name="Robertson H.M."/>
            <person name="Tu Z."/>
            <person name="Wang J.J."/>
            <person name="Wang S."/>
            <person name="Richards S."/>
            <person name="Song H."/>
            <person name="Zhang L."/>
            <person name="Sodergren E."/>
            <person name="Werner D."/>
            <person name="Stanke M."/>
            <person name="Morgenstern B."/>
            <person name="Solovyev V."/>
            <person name="Kosarev P."/>
            <person name="Brown G."/>
            <person name="Chen H.C."/>
            <person name="Ermolaeva O."/>
            <person name="Hlavina W."/>
            <person name="Kapustin Y."/>
            <person name="Kiryutin B."/>
            <person name="Kitts P."/>
            <person name="Maglott D."/>
            <person name="Pruitt K."/>
            <person name="Sapojnikov V."/>
            <person name="Souvorov A."/>
            <person name="Mackey A.J."/>
            <person name="Waterhouse R.M."/>
            <person name="Wyder S."/>
            <person name="Zdobnov E.M."/>
            <person name="Zdobnov E.M."/>
            <person name="Wyder S."/>
            <person name="Kriventseva E.V."/>
            <person name="Kadowaki T."/>
            <person name="Bork P."/>
            <person name="Aranda M."/>
            <person name="Bao R."/>
            <person name="Beermann A."/>
            <person name="Berns N."/>
            <person name="Bolognesi R."/>
            <person name="Bonneton F."/>
            <person name="Bopp D."/>
            <person name="Brown S.J."/>
            <person name="Bucher G."/>
            <person name="Butts T."/>
            <person name="Chaumot A."/>
            <person name="Denell R.E."/>
            <person name="Ferrier D.E."/>
            <person name="Friedrich M."/>
            <person name="Gordon C.M."/>
            <person name="Jindra M."/>
            <person name="Klingler M."/>
            <person name="Lan Q."/>
            <person name="Lattorff H.M."/>
            <person name="Laudet V."/>
            <person name="von Levetsow C."/>
            <person name="Liu Z."/>
            <person name="Lutz R."/>
            <person name="Lynch J.A."/>
            <person name="da Fonseca R.N."/>
            <person name="Posnien N."/>
            <person name="Reuter R."/>
            <person name="Roth S."/>
            <person name="Savard J."/>
            <person name="Schinko J.B."/>
            <person name="Schmitt C."/>
            <person name="Schoppmeier M."/>
            <person name="Schroder R."/>
            <person name="Shippy T.D."/>
            <person name="Simonnet F."/>
            <person name="Marques-Souza H."/>
            <person name="Tautz D."/>
            <person name="Tomoyasu Y."/>
            <person name="Trauner J."/>
            <person name="Van der Zee M."/>
            <person name="Vervoort M."/>
            <person name="Wittkopp N."/>
            <person name="Wimmer E.A."/>
            <person name="Yang X."/>
            <person name="Jones A.K."/>
            <person name="Sattelle D.B."/>
            <person name="Ebert P.R."/>
            <person name="Nelson D."/>
            <person name="Scott J.G."/>
            <person name="Beeman R.W."/>
            <person name="Muthukrishnan S."/>
            <person name="Kramer K.J."/>
            <person name="Arakane Y."/>
            <person name="Beeman R.W."/>
            <person name="Zhu Q."/>
            <person name="Hogenkamp D."/>
            <person name="Dixit R."/>
            <person name="Oppert B."/>
            <person name="Jiang H."/>
            <person name="Zou Z."/>
            <person name="Marshall J."/>
            <person name="Elpidina E."/>
            <person name="Vinokurov K."/>
            <person name="Oppert C."/>
            <person name="Zou Z."/>
            <person name="Evans J."/>
            <person name="Lu Z."/>
            <person name="Zhao P."/>
            <person name="Sumathipala N."/>
            <person name="Altincicek B."/>
            <person name="Vilcinskas A."/>
            <person name="Williams M."/>
            <person name="Hultmark D."/>
            <person name="Hetru C."/>
            <person name="Jiang H."/>
            <person name="Grimmelikhuijzen C.J."/>
            <person name="Hauser F."/>
            <person name="Cazzamali G."/>
            <person name="Williamson M."/>
            <person name="Park Y."/>
            <person name="Li B."/>
            <person name="Tanaka Y."/>
            <person name="Predel R."/>
            <person name="Neupert S."/>
            <person name="Schachtner J."/>
            <person name="Verleyen P."/>
            <person name="Raible F."/>
            <person name="Bork P."/>
            <person name="Friedrich M."/>
            <person name="Walden K.K."/>
            <person name="Robertson H.M."/>
            <person name="Angeli S."/>
            <person name="Foret S."/>
            <person name="Bucher G."/>
            <person name="Schuetz S."/>
            <person name="Maleszka R."/>
            <person name="Wimmer E.A."/>
            <person name="Beeman R.W."/>
            <person name="Lorenzen M."/>
            <person name="Tomoyasu Y."/>
            <person name="Miller S.C."/>
            <person name="Grossmann D."/>
            <person name="Bucher G."/>
        </authorList>
    </citation>
    <scope>NUCLEOTIDE SEQUENCE [LARGE SCALE GENOMIC DNA]</scope>
    <source>
        <strain evidence="13 14">Georgia GA2</strain>
    </source>
</reference>
<dbReference type="FunCoup" id="D2A5G2">
    <property type="interactions" value="966"/>
</dbReference>
<evidence type="ECO:0000256" key="7">
    <source>
        <dbReference type="ARBA" id="ARBA00053963"/>
    </source>
</evidence>
<comment type="function">
    <text evidence="7">Catalyzes the production of spermidine from putrescine and decarboxylated S-adenosylmethionine (dcSAM). Has a strong preference for putrescine as substrate, and has very low activity towards 1,3-diaminopropane. Has extremely low activity towards spermidine.</text>
</comment>
<dbReference type="NCBIfam" id="NF002010">
    <property type="entry name" value="PRK00811.1"/>
    <property type="match status" value="1"/>
</dbReference>
<dbReference type="InterPro" id="IPR030373">
    <property type="entry name" value="PABS_CS"/>
</dbReference>
<dbReference type="GO" id="GO:0008295">
    <property type="term" value="P:spermidine biosynthetic process"/>
    <property type="evidence" value="ECO:0000318"/>
    <property type="project" value="GO_Central"/>
</dbReference>
<dbReference type="Pfam" id="PF01564">
    <property type="entry name" value="Spermine_synth"/>
    <property type="match status" value="1"/>
</dbReference>
<dbReference type="InterPro" id="IPR035246">
    <property type="entry name" value="Spermidine_synt_N"/>
</dbReference>
<comment type="similarity">
    <text evidence="2 11">Belongs to the spermidine/spermine synthase family.</text>
</comment>
<protein>
    <recommendedName>
        <fullName evidence="8">Spermidine synthase</fullName>
        <ecNumber evidence="4">2.5.1.16</ecNumber>
    </recommendedName>
    <alternativeName>
        <fullName evidence="9">Putrescine aminopropyltransferase</fullName>
    </alternativeName>
</protein>
<dbReference type="GO" id="GO:0004766">
    <property type="term" value="F:spermidine synthase activity"/>
    <property type="evidence" value="ECO:0000318"/>
    <property type="project" value="GO_Central"/>
</dbReference>
<evidence type="ECO:0000256" key="8">
    <source>
        <dbReference type="ARBA" id="ARBA00072554"/>
    </source>
</evidence>
<evidence type="ECO:0000256" key="3">
    <source>
        <dbReference type="ARBA" id="ARBA00011774"/>
    </source>
</evidence>
<proteinExistence type="inferred from homology"/>
<dbReference type="Gene3D" id="3.40.50.150">
    <property type="entry name" value="Vaccinia Virus protein VP39"/>
    <property type="match status" value="1"/>
</dbReference>
<dbReference type="Gene3D" id="2.30.140.10">
    <property type="entry name" value="Spermidine synthase, tetramerisation domain"/>
    <property type="match status" value="1"/>
</dbReference>
<dbReference type="InterPro" id="IPR030374">
    <property type="entry name" value="PABS"/>
</dbReference>
<dbReference type="eggNOG" id="KOG1562">
    <property type="taxonomic scope" value="Eukaryota"/>
</dbReference>